<dbReference type="GO" id="GO:0005737">
    <property type="term" value="C:cytoplasm"/>
    <property type="evidence" value="ECO:0007669"/>
    <property type="project" value="UniProtKB-ARBA"/>
</dbReference>
<dbReference type="PROSITE" id="PS50881">
    <property type="entry name" value="S5_DSRBD"/>
    <property type="match status" value="1"/>
</dbReference>
<dbReference type="InterPro" id="IPR000851">
    <property type="entry name" value="Ribosomal_uS5"/>
</dbReference>
<name>A0A095Z7R0_9FIRM</name>
<dbReference type="OrthoDB" id="9809045at2"/>
<gene>
    <name evidence="8" type="primary">rpsE</name>
    <name evidence="11" type="ORF">HMPREF1630_03750</name>
</gene>
<dbReference type="GO" id="GO:0006412">
    <property type="term" value="P:translation"/>
    <property type="evidence" value="ECO:0007669"/>
    <property type="project" value="UniProtKB-UniRule"/>
</dbReference>
<dbReference type="InterPro" id="IPR014721">
    <property type="entry name" value="Ribsml_uS5_D2-typ_fold_subgr"/>
</dbReference>
<comment type="domain">
    <text evidence="8">The N-terminal domain interacts with the head of the 30S subunit; the C-terminal domain interacts with the body and contacts protein S4. The interaction surface between S4 and S5 is involved in control of translational fidelity.</text>
</comment>
<evidence type="ECO:0000313" key="11">
    <source>
        <dbReference type="EMBL" id="KGF04519.1"/>
    </source>
</evidence>
<keyword evidence="5 8" id="KW-0687">Ribonucleoprotein</keyword>
<evidence type="ECO:0000256" key="5">
    <source>
        <dbReference type="ARBA" id="ARBA00023274"/>
    </source>
</evidence>
<dbReference type="Proteomes" id="UP000029579">
    <property type="component" value="Unassembled WGS sequence"/>
</dbReference>
<accession>A0A095Z7R0</accession>
<dbReference type="Gene3D" id="3.30.230.10">
    <property type="match status" value="1"/>
</dbReference>
<reference evidence="11 12" key="1">
    <citation type="submission" date="2014-07" db="EMBL/GenBank/DDBJ databases">
        <authorList>
            <person name="McCorrison J."/>
            <person name="Sanka R."/>
            <person name="Torralba M."/>
            <person name="Gillis M."/>
            <person name="Haft D.H."/>
            <person name="Methe B."/>
            <person name="Sutton G."/>
            <person name="Nelson K.E."/>
        </authorList>
    </citation>
    <scope>NUCLEOTIDE SEQUENCE [LARGE SCALE GENOMIC DNA]</scope>
    <source>
        <strain evidence="11 12">S7-1-13</strain>
    </source>
</reference>
<evidence type="ECO:0000256" key="8">
    <source>
        <dbReference type="HAMAP-Rule" id="MF_01307"/>
    </source>
</evidence>
<dbReference type="Pfam" id="PF03719">
    <property type="entry name" value="Ribosomal_S5_C"/>
    <property type="match status" value="1"/>
</dbReference>
<dbReference type="InterPro" id="IPR020568">
    <property type="entry name" value="Ribosomal_Su5_D2-typ_SF"/>
</dbReference>
<evidence type="ECO:0000259" key="10">
    <source>
        <dbReference type="PROSITE" id="PS50881"/>
    </source>
</evidence>
<comment type="similarity">
    <text evidence="1 8 9">Belongs to the universal ribosomal protein uS5 family.</text>
</comment>
<organism evidence="11 12">
    <name type="scientific">Anaerococcus lactolyticus S7-1-13</name>
    <dbReference type="NCBI Taxonomy" id="1284686"/>
    <lineage>
        <taxon>Bacteria</taxon>
        <taxon>Bacillati</taxon>
        <taxon>Bacillota</taxon>
        <taxon>Tissierellia</taxon>
        <taxon>Tissierellales</taxon>
        <taxon>Peptoniphilaceae</taxon>
        <taxon>Anaerococcus</taxon>
    </lineage>
</organism>
<keyword evidence="2 8" id="KW-0699">rRNA-binding</keyword>
<keyword evidence="4 8" id="KW-0689">Ribosomal protein</keyword>
<comment type="subunit">
    <text evidence="7 8">Part of the 30S ribosomal subunit. Contacts proteins S4 and S8.</text>
</comment>
<keyword evidence="3 8" id="KW-0694">RNA-binding</keyword>
<dbReference type="InterPro" id="IPR013810">
    <property type="entry name" value="Ribosomal_uS5_N"/>
</dbReference>
<evidence type="ECO:0000256" key="3">
    <source>
        <dbReference type="ARBA" id="ARBA00022884"/>
    </source>
</evidence>
<dbReference type="GO" id="GO:0015935">
    <property type="term" value="C:small ribosomal subunit"/>
    <property type="evidence" value="ECO:0007669"/>
    <property type="project" value="InterPro"/>
</dbReference>
<dbReference type="InterPro" id="IPR005712">
    <property type="entry name" value="Ribosomal_uS5_bac-type"/>
</dbReference>
<evidence type="ECO:0000256" key="9">
    <source>
        <dbReference type="RuleBase" id="RU003823"/>
    </source>
</evidence>
<evidence type="ECO:0000256" key="6">
    <source>
        <dbReference type="ARBA" id="ARBA00035255"/>
    </source>
</evidence>
<dbReference type="SUPFAM" id="SSF54211">
    <property type="entry name" value="Ribosomal protein S5 domain 2-like"/>
    <property type="match status" value="1"/>
</dbReference>
<dbReference type="GO" id="GO:0003735">
    <property type="term" value="F:structural constituent of ribosome"/>
    <property type="evidence" value="ECO:0007669"/>
    <property type="project" value="UniProtKB-UniRule"/>
</dbReference>
<comment type="function">
    <text evidence="8">Located at the back of the 30S subunit body where it stabilizes the conformation of the head with respect to the body.</text>
</comment>
<evidence type="ECO:0000313" key="12">
    <source>
        <dbReference type="Proteomes" id="UP000029579"/>
    </source>
</evidence>
<dbReference type="EMBL" id="JRMW01000029">
    <property type="protein sequence ID" value="KGF04519.1"/>
    <property type="molecule type" value="Genomic_DNA"/>
</dbReference>
<evidence type="ECO:0000256" key="1">
    <source>
        <dbReference type="ARBA" id="ARBA00008945"/>
    </source>
</evidence>
<dbReference type="AlphaFoldDB" id="A0A095Z7R0"/>
<proteinExistence type="inferred from homology"/>
<dbReference type="FunFam" id="3.30.230.10:FF:000002">
    <property type="entry name" value="30S ribosomal protein S5"/>
    <property type="match status" value="1"/>
</dbReference>
<dbReference type="GO" id="GO:0042254">
    <property type="term" value="P:ribosome biogenesis"/>
    <property type="evidence" value="ECO:0007669"/>
    <property type="project" value="UniProtKB-ARBA"/>
</dbReference>
<dbReference type="GO" id="GO:0019843">
    <property type="term" value="F:rRNA binding"/>
    <property type="evidence" value="ECO:0007669"/>
    <property type="project" value="UniProtKB-UniRule"/>
</dbReference>
<comment type="caution">
    <text evidence="11">The sequence shown here is derived from an EMBL/GenBank/DDBJ whole genome shotgun (WGS) entry which is preliminary data.</text>
</comment>
<dbReference type="HAMAP" id="MF_01307_B">
    <property type="entry name" value="Ribosomal_uS5_B"/>
    <property type="match status" value="1"/>
</dbReference>
<evidence type="ECO:0000256" key="4">
    <source>
        <dbReference type="ARBA" id="ARBA00022980"/>
    </source>
</evidence>
<comment type="function">
    <text evidence="8">With S4 and S12 plays an important role in translational accuracy.</text>
</comment>
<dbReference type="InterPro" id="IPR018192">
    <property type="entry name" value="Ribosomal_uS5_N_CS"/>
</dbReference>
<evidence type="ECO:0000256" key="2">
    <source>
        <dbReference type="ARBA" id="ARBA00022730"/>
    </source>
</evidence>
<dbReference type="eggNOG" id="COG0098">
    <property type="taxonomic scope" value="Bacteria"/>
</dbReference>
<dbReference type="Gene3D" id="3.30.160.20">
    <property type="match status" value="1"/>
</dbReference>
<dbReference type="RefSeq" id="WP_004826883.1">
    <property type="nucleotide sequence ID" value="NZ_JRMW01000029.1"/>
</dbReference>
<dbReference type="Pfam" id="PF00333">
    <property type="entry name" value="Ribosomal_S5"/>
    <property type="match status" value="1"/>
</dbReference>
<dbReference type="InterPro" id="IPR005324">
    <property type="entry name" value="Ribosomal_uS5_C"/>
</dbReference>
<feature type="domain" description="S5 DRBM" evidence="10">
    <location>
        <begin position="14"/>
        <end position="77"/>
    </location>
</feature>
<dbReference type="PANTHER" id="PTHR48277:SF1">
    <property type="entry name" value="MITOCHONDRIAL RIBOSOMAL PROTEIN S5"/>
    <property type="match status" value="1"/>
</dbReference>
<dbReference type="FunFam" id="3.30.160.20:FF:000001">
    <property type="entry name" value="30S ribosomal protein S5"/>
    <property type="match status" value="1"/>
</dbReference>
<dbReference type="NCBIfam" id="TIGR01021">
    <property type="entry name" value="rpsE_bact"/>
    <property type="match status" value="1"/>
</dbReference>
<dbReference type="PANTHER" id="PTHR48277">
    <property type="entry name" value="MITOCHONDRIAL RIBOSOMAL PROTEIN S5"/>
    <property type="match status" value="1"/>
</dbReference>
<dbReference type="SUPFAM" id="SSF54768">
    <property type="entry name" value="dsRNA-binding domain-like"/>
    <property type="match status" value="1"/>
</dbReference>
<protein>
    <recommendedName>
        <fullName evidence="6 8">Small ribosomal subunit protein uS5</fullName>
    </recommendedName>
</protein>
<dbReference type="PROSITE" id="PS00585">
    <property type="entry name" value="RIBOSOMAL_S5"/>
    <property type="match status" value="1"/>
</dbReference>
<sequence>MKYLLKSEVEKLNLEDRVVSINRVAKTVKGGRNIRFTALVVVGNSNGVVGVGTGKATEVPEAIRKATENAKKHMIQVPLVGTTIPHRIQGAEGAGRVLLMPAVEGTGIIAGGPVRAICELAGYKDIKAKNLGTSNPRNIINACINAFYNMKTVEEVARLRGISVEEFDY</sequence>
<evidence type="ECO:0000256" key="7">
    <source>
        <dbReference type="ARBA" id="ARBA00062000"/>
    </source>
</evidence>